<evidence type="ECO:0000256" key="5">
    <source>
        <dbReference type="ARBA" id="ARBA00022692"/>
    </source>
</evidence>
<dbReference type="Pfam" id="PF07690">
    <property type="entry name" value="MFS_1"/>
    <property type="match status" value="1"/>
</dbReference>
<feature type="transmembrane region" description="Helical" evidence="8">
    <location>
        <begin position="49"/>
        <end position="69"/>
    </location>
</feature>
<keyword evidence="5 8" id="KW-0812">Transmembrane</keyword>
<dbReference type="Gene3D" id="1.20.1250.20">
    <property type="entry name" value="MFS general substrate transporter like domains"/>
    <property type="match status" value="1"/>
</dbReference>
<dbReference type="Gene3D" id="1.20.1720.10">
    <property type="entry name" value="Multidrug resistance protein D"/>
    <property type="match status" value="1"/>
</dbReference>
<feature type="transmembrane region" description="Helical" evidence="8">
    <location>
        <begin position="427"/>
        <end position="447"/>
    </location>
</feature>
<dbReference type="SUPFAM" id="SSF103473">
    <property type="entry name" value="MFS general substrate transporter"/>
    <property type="match status" value="1"/>
</dbReference>
<evidence type="ECO:0000256" key="1">
    <source>
        <dbReference type="ARBA" id="ARBA00004651"/>
    </source>
</evidence>
<feature type="transmembrane region" description="Helical" evidence="8">
    <location>
        <begin position="139"/>
        <end position="158"/>
    </location>
</feature>
<dbReference type="InterPro" id="IPR011701">
    <property type="entry name" value="MFS"/>
</dbReference>
<evidence type="ECO:0000256" key="7">
    <source>
        <dbReference type="ARBA" id="ARBA00023136"/>
    </source>
</evidence>
<keyword evidence="6 8" id="KW-1133">Transmembrane helix</keyword>
<dbReference type="OrthoDB" id="102502at2"/>
<dbReference type="GO" id="GO:0005886">
    <property type="term" value="C:plasma membrane"/>
    <property type="evidence" value="ECO:0007669"/>
    <property type="project" value="UniProtKB-SubCell"/>
</dbReference>
<reference evidence="10 11" key="1">
    <citation type="submission" date="2019-02" db="EMBL/GenBank/DDBJ databases">
        <title>Paenibacillus sp. nov., isolated from surface-sterilized tissue of Thalictrum simplex L.</title>
        <authorList>
            <person name="Tuo L."/>
        </authorList>
    </citation>
    <scope>NUCLEOTIDE SEQUENCE [LARGE SCALE GENOMIC DNA]</scope>
    <source>
        <strain evidence="10 11">N2SHLJ1</strain>
    </source>
</reference>
<gene>
    <name evidence="10" type="ORF">EYB31_02330</name>
</gene>
<feature type="domain" description="Major facilitator superfamily (MFS) profile" evidence="9">
    <location>
        <begin position="11"/>
        <end position="451"/>
    </location>
</feature>
<feature type="transmembrane region" description="Helical" evidence="8">
    <location>
        <begin position="12"/>
        <end position="37"/>
    </location>
</feature>
<comment type="caution">
    <text evidence="10">The sequence shown here is derived from an EMBL/GenBank/DDBJ whole genome shotgun (WGS) entry which is preliminary data.</text>
</comment>
<evidence type="ECO:0000256" key="6">
    <source>
        <dbReference type="ARBA" id="ARBA00022989"/>
    </source>
</evidence>
<keyword evidence="3" id="KW-0813">Transport</keyword>
<dbReference type="GO" id="GO:0022857">
    <property type="term" value="F:transmembrane transporter activity"/>
    <property type="evidence" value="ECO:0007669"/>
    <property type="project" value="InterPro"/>
</dbReference>
<dbReference type="PANTHER" id="PTHR42718:SF9">
    <property type="entry name" value="MAJOR FACILITATOR SUPERFAMILY MULTIDRUG TRANSPORTER MFSC"/>
    <property type="match status" value="1"/>
</dbReference>
<dbReference type="Proteomes" id="UP000293142">
    <property type="component" value="Unassembled WGS sequence"/>
</dbReference>
<evidence type="ECO:0000256" key="2">
    <source>
        <dbReference type="ARBA" id="ARBA00008537"/>
    </source>
</evidence>
<sequence>MHTGKRGKTLLLLGISFGYFMVLLDTTVLSVALPAIRDDLGGGISGLEWVANAYTIVFAGLLLSMGALADRWGAKRVYMGGLALFMAASAISAFAPSLGALIAMRGLLGAGGAALTPASLALLSHAFPGPSERARALGIWAAITGVAMASGPVVGGLLVDAFGWRSIFLLQVPLAIISLALTSRLARETERKQQKNFDLGGQLAAISAIGAVSFALMEGQAYGWHSPVIISALSAAAVCAVLFIALEAKSKAPLLPLGIFRNHTVSAGLLAGMAVNIGFSGLLFALPLFFQQIRGLPAYMAGLALLPMTVPMAVNPIFTGRLVGRIGAKLPMTAGFGLAALGTLLQLSADEHARYTWMLLGLVMVGYGVSLTIPSLMAAVISSVPKEQTGTVSGALNSSRQLGATLGVALFGAVMNGSASLMGGMRLALAAAAIVLFAGCWLSWAYIGGKKAP</sequence>
<evidence type="ECO:0000259" key="9">
    <source>
        <dbReference type="PROSITE" id="PS50850"/>
    </source>
</evidence>
<keyword evidence="7 8" id="KW-0472">Membrane</keyword>
<feature type="transmembrane region" description="Helical" evidence="8">
    <location>
        <begin position="296"/>
        <end position="318"/>
    </location>
</feature>
<dbReference type="AlphaFoldDB" id="A0A4Q9DXM7"/>
<dbReference type="InterPro" id="IPR036259">
    <property type="entry name" value="MFS_trans_sf"/>
</dbReference>
<dbReference type="PANTHER" id="PTHR42718">
    <property type="entry name" value="MAJOR FACILITATOR SUPERFAMILY MULTIDRUG TRANSPORTER MFSC"/>
    <property type="match status" value="1"/>
</dbReference>
<feature type="transmembrane region" description="Helical" evidence="8">
    <location>
        <begin position="81"/>
        <end position="102"/>
    </location>
</feature>
<evidence type="ECO:0000313" key="10">
    <source>
        <dbReference type="EMBL" id="TBL81894.1"/>
    </source>
</evidence>
<evidence type="ECO:0000313" key="11">
    <source>
        <dbReference type="Proteomes" id="UP000293142"/>
    </source>
</evidence>
<organism evidence="10 11">
    <name type="scientific">Paenibacillus thalictri</name>
    <dbReference type="NCBI Taxonomy" id="2527873"/>
    <lineage>
        <taxon>Bacteria</taxon>
        <taxon>Bacillati</taxon>
        <taxon>Bacillota</taxon>
        <taxon>Bacilli</taxon>
        <taxon>Bacillales</taxon>
        <taxon>Paenibacillaceae</taxon>
        <taxon>Paenibacillus</taxon>
    </lineage>
</organism>
<feature type="transmembrane region" description="Helical" evidence="8">
    <location>
        <begin position="108"/>
        <end position="127"/>
    </location>
</feature>
<dbReference type="InterPro" id="IPR004638">
    <property type="entry name" value="EmrB-like"/>
</dbReference>
<feature type="transmembrane region" description="Helical" evidence="8">
    <location>
        <begin position="164"/>
        <end position="185"/>
    </location>
</feature>
<keyword evidence="4" id="KW-1003">Cell membrane</keyword>
<feature type="transmembrane region" description="Helical" evidence="8">
    <location>
        <begin position="267"/>
        <end position="290"/>
    </location>
</feature>
<comment type="subcellular location">
    <subcellularLocation>
        <location evidence="1">Cell membrane</location>
        <topology evidence="1">Multi-pass membrane protein</topology>
    </subcellularLocation>
</comment>
<feature type="transmembrane region" description="Helical" evidence="8">
    <location>
        <begin position="402"/>
        <end position="421"/>
    </location>
</feature>
<accession>A0A4Q9DXM7</accession>
<evidence type="ECO:0000256" key="4">
    <source>
        <dbReference type="ARBA" id="ARBA00022475"/>
    </source>
</evidence>
<feature type="transmembrane region" description="Helical" evidence="8">
    <location>
        <begin position="228"/>
        <end position="246"/>
    </location>
</feature>
<evidence type="ECO:0000256" key="8">
    <source>
        <dbReference type="SAM" id="Phobius"/>
    </source>
</evidence>
<dbReference type="CDD" id="cd17321">
    <property type="entry name" value="MFS_MMR_MDR_like"/>
    <property type="match status" value="1"/>
</dbReference>
<proteinExistence type="inferred from homology"/>
<dbReference type="InterPro" id="IPR020846">
    <property type="entry name" value="MFS_dom"/>
</dbReference>
<feature type="transmembrane region" description="Helical" evidence="8">
    <location>
        <begin position="197"/>
        <end position="216"/>
    </location>
</feature>
<dbReference type="NCBIfam" id="TIGR00711">
    <property type="entry name" value="efflux_EmrB"/>
    <property type="match status" value="1"/>
</dbReference>
<dbReference type="PROSITE" id="PS50850">
    <property type="entry name" value="MFS"/>
    <property type="match status" value="1"/>
</dbReference>
<dbReference type="EMBL" id="SIRE01000002">
    <property type="protein sequence ID" value="TBL81894.1"/>
    <property type="molecule type" value="Genomic_DNA"/>
</dbReference>
<protein>
    <submittedName>
        <fullName evidence="10">DHA2 family efflux MFS transporter permease subunit</fullName>
    </submittedName>
</protein>
<evidence type="ECO:0000256" key="3">
    <source>
        <dbReference type="ARBA" id="ARBA00022448"/>
    </source>
</evidence>
<keyword evidence="11" id="KW-1185">Reference proteome</keyword>
<name>A0A4Q9DXM7_9BACL</name>
<feature type="transmembrane region" description="Helical" evidence="8">
    <location>
        <begin position="355"/>
        <end position="381"/>
    </location>
</feature>
<comment type="similarity">
    <text evidence="2">Belongs to the major facilitator superfamily. EmrB family.</text>
</comment>